<organism evidence="2 3">
    <name type="scientific">Gymnopilus junonius</name>
    <name type="common">Spectacular rustgill mushroom</name>
    <name type="synonym">Gymnopilus spectabilis subsp. junonius</name>
    <dbReference type="NCBI Taxonomy" id="109634"/>
    <lineage>
        <taxon>Eukaryota</taxon>
        <taxon>Fungi</taxon>
        <taxon>Dikarya</taxon>
        <taxon>Basidiomycota</taxon>
        <taxon>Agaricomycotina</taxon>
        <taxon>Agaricomycetes</taxon>
        <taxon>Agaricomycetidae</taxon>
        <taxon>Agaricales</taxon>
        <taxon>Agaricineae</taxon>
        <taxon>Hymenogastraceae</taxon>
        <taxon>Gymnopilus</taxon>
    </lineage>
</organism>
<protein>
    <recommendedName>
        <fullName evidence="1">HNH nuclease domain-containing protein</fullName>
    </recommendedName>
</protein>
<dbReference type="AlphaFoldDB" id="A0A9P5NTM2"/>
<evidence type="ECO:0000259" key="1">
    <source>
        <dbReference type="Pfam" id="PF13391"/>
    </source>
</evidence>
<comment type="caution">
    <text evidence="2">The sequence shown here is derived from an EMBL/GenBank/DDBJ whole genome shotgun (WGS) entry which is preliminary data.</text>
</comment>
<keyword evidence="3" id="KW-1185">Reference proteome</keyword>
<proteinExistence type="predicted"/>
<gene>
    <name evidence="2" type="ORF">CPB84DRAFT_1845472</name>
</gene>
<evidence type="ECO:0000313" key="2">
    <source>
        <dbReference type="EMBL" id="KAF8904075.1"/>
    </source>
</evidence>
<evidence type="ECO:0000313" key="3">
    <source>
        <dbReference type="Proteomes" id="UP000724874"/>
    </source>
</evidence>
<reference evidence="2" key="1">
    <citation type="submission" date="2020-11" db="EMBL/GenBank/DDBJ databases">
        <authorList>
            <consortium name="DOE Joint Genome Institute"/>
            <person name="Ahrendt S."/>
            <person name="Riley R."/>
            <person name="Andreopoulos W."/>
            <person name="LaButti K."/>
            <person name="Pangilinan J."/>
            <person name="Ruiz-duenas F.J."/>
            <person name="Barrasa J.M."/>
            <person name="Sanchez-Garcia M."/>
            <person name="Camarero S."/>
            <person name="Miyauchi S."/>
            <person name="Serrano A."/>
            <person name="Linde D."/>
            <person name="Babiker R."/>
            <person name="Drula E."/>
            <person name="Ayuso-Fernandez I."/>
            <person name="Pacheco R."/>
            <person name="Padilla G."/>
            <person name="Ferreira P."/>
            <person name="Barriuso J."/>
            <person name="Kellner H."/>
            <person name="Castanera R."/>
            <person name="Alfaro M."/>
            <person name="Ramirez L."/>
            <person name="Pisabarro A.G."/>
            <person name="Kuo A."/>
            <person name="Tritt A."/>
            <person name="Lipzen A."/>
            <person name="He G."/>
            <person name="Yan M."/>
            <person name="Ng V."/>
            <person name="Cullen D."/>
            <person name="Martin F."/>
            <person name="Rosso M.-N."/>
            <person name="Henrissat B."/>
            <person name="Hibbett D."/>
            <person name="Martinez A.T."/>
            <person name="Grigoriev I.V."/>
        </authorList>
    </citation>
    <scope>NUCLEOTIDE SEQUENCE</scope>
    <source>
        <strain evidence="2">AH 44721</strain>
    </source>
</reference>
<dbReference type="OrthoDB" id="2104739at2759"/>
<name>A0A9P5NTM2_GYMJU</name>
<accession>A0A9P5NTM2</accession>
<sequence>MATQSALPRPNDFSPGVLHDAYGKCLDLEKNSQQGQGDSDHDTGPLLTARFLGYLLREIPGDSGREHLANEIVLCVTDGDMSRIARYYMIHFVLVFKRGITPPPLEHPSRPHFYEQGHSYHDILQNAQLDHYHAKKYALARDRYLCCFTGNFDLDVYNSPDFLTWTQEPGSCARGTDAAHIIPDISDAGIARRIGNSAFHNTKYASTVWTVLSRFSGDVTLLDHLAGHRIHSLENILTMDCMFHKMFDNLNVWLEPTDIPNIYRRCGNIEASFYGLPRTVTLESSDPQLPLPSPVYIRLHAACARVANLSGAMEYIDSFWRDMENARVLAHDGSSMKLLQALSDLRLF</sequence>
<feature type="domain" description="HNH nuclease" evidence="1">
    <location>
        <begin position="146"/>
        <end position="249"/>
    </location>
</feature>
<dbReference type="Proteomes" id="UP000724874">
    <property type="component" value="Unassembled WGS sequence"/>
</dbReference>
<dbReference type="Pfam" id="PF13391">
    <property type="entry name" value="HNH_2"/>
    <property type="match status" value="1"/>
</dbReference>
<dbReference type="EMBL" id="JADNYJ010000027">
    <property type="protein sequence ID" value="KAF8904075.1"/>
    <property type="molecule type" value="Genomic_DNA"/>
</dbReference>
<dbReference type="InterPro" id="IPR003615">
    <property type="entry name" value="HNH_nuc"/>
</dbReference>